<evidence type="ECO:0000256" key="3">
    <source>
        <dbReference type="ARBA" id="ARBA00012363"/>
    </source>
</evidence>
<evidence type="ECO:0000313" key="8">
    <source>
        <dbReference type="EMBL" id="OFW35395.1"/>
    </source>
</evidence>
<dbReference type="GO" id="GO:0004612">
    <property type="term" value="F:phosphoenolpyruvate carboxykinase (ATP) activity"/>
    <property type="evidence" value="ECO:0007669"/>
    <property type="project" value="UniProtKB-EC"/>
</dbReference>
<comment type="similarity">
    <text evidence="2">Belongs to the phosphoenolpyruvate carboxykinase (ATP) family.</text>
</comment>
<keyword evidence="6" id="KW-0456">Lyase</keyword>
<dbReference type="Proteomes" id="UP000178086">
    <property type="component" value="Unassembled WGS sequence"/>
</dbReference>
<evidence type="ECO:0000256" key="4">
    <source>
        <dbReference type="ARBA" id="ARBA00022741"/>
    </source>
</evidence>
<evidence type="ECO:0000256" key="6">
    <source>
        <dbReference type="ARBA" id="ARBA00023239"/>
    </source>
</evidence>
<dbReference type="GO" id="GO:0006094">
    <property type="term" value="P:gluconeogenesis"/>
    <property type="evidence" value="ECO:0007669"/>
    <property type="project" value="UniProtKB-UniPathway"/>
</dbReference>
<name>A0A1F2UWA1_9ACTN</name>
<dbReference type="Pfam" id="PF01293">
    <property type="entry name" value="PEPCK_ATP"/>
    <property type="match status" value="1"/>
</dbReference>
<dbReference type="EC" id="4.1.1.49" evidence="3"/>
<dbReference type="AlphaFoldDB" id="A0A1F2UWA1"/>
<keyword evidence="4" id="KW-0547">Nucleotide-binding</keyword>
<evidence type="ECO:0000313" key="9">
    <source>
        <dbReference type="Proteomes" id="UP000178086"/>
    </source>
</evidence>
<dbReference type="InterPro" id="IPR001272">
    <property type="entry name" value="PEP_carboxykinase_ATP"/>
</dbReference>
<dbReference type="InterPro" id="IPR008210">
    <property type="entry name" value="PEP_carboxykinase_N"/>
</dbReference>
<keyword evidence="5" id="KW-0067">ATP-binding</keyword>
<dbReference type="InterPro" id="IPR013035">
    <property type="entry name" value="PEP_carboxykinase_C"/>
</dbReference>
<comment type="catalytic activity">
    <reaction evidence="7">
        <text>oxaloacetate + ATP = phosphoenolpyruvate + ADP + CO2</text>
        <dbReference type="Rhea" id="RHEA:18617"/>
        <dbReference type="ChEBI" id="CHEBI:16452"/>
        <dbReference type="ChEBI" id="CHEBI:16526"/>
        <dbReference type="ChEBI" id="CHEBI:30616"/>
        <dbReference type="ChEBI" id="CHEBI:58702"/>
        <dbReference type="ChEBI" id="CHEBI:456216"/>
        <dbReference type="EC" id="4.1.1.49"/>
    </reaction>
</comment>
<reference evidence="8 9" key="1">
    <citation type="journal article" date="2016" name="Nat. Commun.">
        <title>Thousands of microbial genomes shed light on interconnected biogeochemical processes in an aquifer system.</title>
        <authorList>
            <person name="Anantharaman K."/>
            <person name="Brown C.T."/>
            <person name="Hug L.A."/>
            <person name="Sharon I."/>
            <person name="Castelle C.J."/>
            <person name="Probst A.J."/>
            <person name="Thomas B.C."/>
            <person name="Singh A."/>
            <person name="Wilkins M.J."/>
            <person name="Karaoz U."/>
            <person name="Brodie E.L."/>
            <person name="Williams K.H."/>
            <person name="Hubbard S.S."/>
            <person name="Banfield J.F."/>
        </authorList>
    </citation>
    <scope>NUCLEOTIDE SEQUENCE [LARGE SCALE GENOMIC DNA]</scope>
</reference>
<accession>A0A1F2UWA1</accession>
<comment type="caution">
    <text evidence="8">The sequence shown here is derived from an EMBL/GenBank/DDBJ whole genome shotgun (WGS) entry which is preliminary data.</text>
</comment>
<dbReference type="Gene3D" id="3.40.449.10">
    <property type="entry name" value="Phosphoenolpyruvate Carboxykinase, domain 1"/>
    <property type="match status" value="1"/>
</dbReference>
<evidence type="ECO:0000256" key="5">
    <source>
        <dbReference type="ARBA" id="ARBA00022840"/>
    </source>
</evidence>
<evidence type="ECO:0000256" key="1">
    <source>
        <dbReference type="ARBA" id="ARBA00004742"/>
    </source>
</evidence>
<protein>
    <recommendedName>
        <fullName evidence="3">phosphoenolpyruvate carboxykinase (ATP)</fullName>
        <ecNumber evidence="3">4.1.1.49</ecNumber>
    </recommendedName>
</protein>
<dbReference type="Gene3D" id="3.90.228.20">
    <property type="match status" value="1"/>
</dbReference>
<dbReference type="EMBL" id="MELI01000016">
    <property type="protein sequence ID" value="OFW35395.1"/>
    <property type="molecule type" value="Genomic_DNA"/>
</dbReference>
<dbReference type="UniPathway" id="UPA00138"/>
<dbReference type="SUPFAM" id="SSF68923">
    <property type="entry name" value="PEP carboxykinase N-terminal domain"/>
    <property type="match status" value="1"/>
</dbReference>
<dbReference type="SUPFAM" id="SSF53795">
    <property type="entry name" value="PEP carboxykinase-like"/>
    <property type="match status" value="1"/>
</dbReference>
<dbReference type="GO" id="GO:0005524">
    <property type="term" value="F:ATP binding"/>
    <property type="evidence" value="ECO:0007669"/>
    <property type="project" value="UniProtKB-KW"/>
</dbReference>
<comment type="pathway">
    <text evidence="1">Carbohydrate biosynthesis; gluconeogenesis.</text>
</comment>
<sequence length="553" mass="62208">MANLQMPPRSAWRAVVESAFYANSVRKTSIHELYNLALEQPEVVVTSHPFYKPGQFGLPTDAKVLVSNDGAIVGRTARARRLVRQMQHDRAKYQRILREAVYQLNKREALWLEAVVGLNPDFMVKANLLSPASDAKNMLDWGVNFAPWMEPWKSLYGQSRQIDEPEIMVVADPEWQDERFPDGLVIIDEDENCAALLGLRYFGERKKGTLTLAWTMGTRQNMVACHGGIKVINGKPPIAVFGLSGSGKSSLTNSHDHGGTLREDEKVTVIHDDAFLIDLDADMTVVLETSLFDKTDAVKFNDESIKFFYSAQNVGVTQMEDGSRVMVAEDMRNNNGRCIKSRDMFNHADSCPRPGSVIWLQKDPSLPPVSKVADVGLAVSMGASLSTMRAKGVENVPAEELEKLVIEPFANPFRVYPLAVDCLQFRKLFKLGTECYVLNTHAFGLPGEEIDIPLQLSLSIVTAIVRGQIEWKAWEIFPGLMIPKNGTDLFDVDYHKKYSPTEDIQYLNFLRKRMQDRITYLSNKRDLENDMESVFIDPLVAARLHIDSVLNPI</sequence>
<proteinExistence type="inferred from homology"/>
<organism evidence="8 9">
    <name type="scientific">Candidatus Aquicultor primus</name>
    <dbReference type="NCBI Taxonomy" id="1797195"/>
    <lineage>
        <taxon>Bacteria</taxon>
        <taxon>Bacillati</taxon>
        <taxon>Actinomycetota</taxon>
        <taxon>Candidatus Aquicultoria</taxon>
        <taxon>Candidatus Aquicultorales</taxon>
        <taxon>Candidatus Aquicultoraceae</taxon>
        <taxon>Candidatus Aquicultor</taxon>
    </lineage>
</organism>
<evidence type="ECO:0000256" key="2">
    <source>
        <dbReference type="ARBA" id="ARBA00006052"/>
    </source>
</evidence>
<gene>
    <name evidence="8" type="ORF">A2074_08855</name>
</gene>
<evidence type="ECO:0000256" key="7">
    <source>
        <dbReference type="ARBA" id="ARBA00047371"/>
    </source>
</evidence>